<accession>A0A849C8D3</accession>
<protein>
    <submittedName>
        <fullName evidence="1">Uncharacterized protein</fullName>
    </submittedName>
</protein>
<reference evidence="1 2" key="1">
    <citation type="submission" date="2020-05" db="EMBL/GenBank/DDBJ databases">
        <title>MicrobeNet Type strains.</title>
        <authorList>
            <person name="Nicholson A.C."/>
        </authorList>
    </citation>
    <scope>NUCLEOTIDE SEQUENCE [LARGE SCALE GENOMIC DNA]</scope>
    <source>
        <strain evidence="1 2">JCM 3224</strain>
    </source>
</reference>
<dbReference type="AlphaFoldDB" id="A0A849C8D3"/>
<comment type="caution">
    <text evidence="1">The sequence shown here is derived from an EMBL/GenBank/DDBJ whole genome shotgun (WGS) entry which is preliminary data.</text>
</comment>
<dbReference type="Proteomes" id="UP000586827">
    <property type="component" value="Unassembled WGS sequence"/>
</dbReference>
<evidence type="ECO:0000313" key="2">
    <source>
        <dbReference type="Proteomes" id="UP000586827"/>
    </source>
</evidence>
<proteinExistence type="predicted"/>
<sequence>MLLFAWLLIGAVAGGQRQYYQNLPDTCASTGTIAVTVAAGPLNYLGMNPKVASCDVEVLHPGPGTPGLTS</sequence>
<organism evidence="1 2">
    <name type="scientific">Nocardia uniformis</name>
    <dbReference type="NCBI Taxonomy" id="53432"/>
    <lineage>
        <taxon>Bacteria</taxon>
        <taxon>Bacillati</taxon>
        <taxon>Actinomycetota</taxon>
        <taxon>Actinomycetes</taxon>
        <taxon>Mycobacteriales</taxon>
        <taxon>Nocardiaceae</taxon>
        <taxon>Nocardia</taxon>
    </lineage>
</organism>
<gene>
    <name evidence="1" type="ORF">HLB23_34660</name>
</gene>
<dbReference type="EMBL" id="JABELX010000017">
    <property type="protein sequence ID" value="NNH74934.1"/>
    <property type="molecule type" value="Genomic_DNA"/>
</dbReference>
<name>A0A849C8D3_9NOCA</name>
<keyword evidence="2" id="KW-1185">Reference proteome</keyword>
<evidence type="ECO:0000313" key="1">
    <source>
        <dbReference type="EMBL" id="NNH74934.1"/>
    </source>
</evidence>